<proteinExistence type="inferred from homology"/>
<evidence type="ECO:0000313" key="6">
    <source>
        <dbReference type="EMBL" id="CDO53825.1"/>
    </source>
</evidence>
<organism evidence="6 7">
    <name type="scientific">Geotrichum candidum</name>
    <name type="common">Oospora lactis</name>
    <name type="synonym">Dipodascus geotrichum</name>
    <dbReference type="NCBI Taxonomy" id="1173061"/>
    <lineage>
        <taxon>Eukaryota</taxon>
        <taxon>Fungi</taxon>
        <taxon>Dikarya</taxon>
        <taxon>Ascomycota</taxon>
        <taxon>Saccharomycotina</taxon>
        <taxon>Dipodascomycetes</taxon>
        <taxon>Dipodascales</taxon>
        <taxon>Dipodascaceae</taxon>
        <taxon>Geotrichum</taxon>
    </lineage>
</organism>
<dbReference type="PANTHER" id="PTHR11225">
    <property type="entry name" value="NUCLEAR PORE COMPLEX PROTEIN NUP93 NUCLEOPORIN NUP93 DEAD EYE PROTEIN"/>
    <property type="match status" value="1"/>
</dbReference>
<comment type="similarity">
    <text evidence="2 4">Belongs to the nucleoporin interacting component (NIC) family.</text>
</comment>
<dbReference type="PANTHER" id="PTHR11225:SF4">
    <property type="entry name" value="NUCLEAR PORE COMPLEX PROTEIN NUP93"/>
    <property type="match status" value="1"/>
</dbReference>
<evidence type="ECO:0000256" key="4">
    <source>
        <dbReference type="RuleBase" id="RU364035"/>
    </source>
</evidence>
<dbReference type="Pfam" id="PF04097">
    <property type="entry name" value="Nic96"/>
    <property type="match status" value="1"/>
</dbReference>
<evidence type="ECO:0000256" key="3">
    <source>
        <dbReference type="ARBA" id="ARBA00023242"/>
    </source>
</evidence>
<keyword evidence="4" id="KW-0653">Protein transport</keyword>
<keyword evidence="7" id="KW-1185">Reference proteome</keyword>
<accession>A0A0J9XAH4</accession>
<reference evidence="6" key="1">
    <citation type="submission" date="2014-03" db="EMBL/GenBank/DDBJ databases">
        <authorList>
            <person name="Casaregola S."/>
        </authorList>
    </citation>
    <scope>NUCLEOTIDE SEQUENCE [LARGE SCALE GENOMIC DNA]</scope>
    <source>
        <strain evidence="6">CLIB 918</strain>
    </source>
</reference>
<dbReference type="InterPro" id="IPR007231">
    <property type="entry name" value="Nucleoporin_int_Nup93/Nic96"/>
</dbReference>
<dbReference type="STRING" id="1173061.A0A0J9XAH4"/>
<dbReference type="AlphaFoldDB" id="A0A0J9XAH4"/>
<sequence length="872" mass="97289">MPESTTTAAPSATAAAVAKPTDTNTTTKKSDNKFLHPVVALLAELDESSRNLPNSSSNLGTIQLGIQEISKRACALRKDLPNENSTKAHYLLAGSGVNAENIQAELKSFKSQAEPVAPLDTYERPQKEESALLAIEELVQSSAIDYDNDLAKHISLEWVVRKKQMTSLFGIGKNGRETTKGGNQFNRLGSSSWSTSIGRAVLGPISGAIEFTDAPSVAPLSYVQAYTEVVRELNQNRLNYPLIEKFHGVSLALAQSNDVRTRQFQDAWKVIGEIVGTASERQFASAYLSTQQDSKDAIALRKRIVEGSKRFLERQFFEKLQSEVPGQNIVEAVKTVLTKKFNEDGKWVPALEIIDNLPVWAIIYYLVRAGSLKEALAYTQSSLEGFQKLGTSFPSYLKAFVESADNLLPKNLLDNIRKEFNEQVRFYDEENSDPFKYALYKLIGRCEADKKTFPGIINTAEDWLWTHLMLIQEDGEGADKYTLQSLQLTVTNFGAKYFNPEGKMPGLYVQVLLMCGLFEKAVHYAYTHSAVDGVHYSIGLTYYGLLRPVTDVLQSGLDLLYLNKYDLNELNFARLMGFYTREFRRSDPVDAVEYLILISFNRDQTNLCLEALKELVYETREYATLLGEVGPSGSRIPGAIERRIKLVGETPAKFDAYLREIVTNAAPRAVEDGYIPDAVLLYLLNEDYERAVDIVNRALGEQLNHTPLGSFISKPRSVTIAATDDAAQLAQHLMAIFNATPRILTEQLVRPFTARTCETLLKIVYARDAFAQGHADLCLQHVDDTGILVLDPNATIADVRAGAQRAQQQLDPAVVHTLPSLLVMVMRCLNQLDPRDPTVRALSRNCMVYAGLLRARMDREVFAELTNLEIRY</sequence>
<dbReference type="Proteomes" id="UP000242525">
    <property type="component" value="Unassembled WGS sequence"/>
</dbReference>
<evidence type="ECO:0000256" key="1">
    <source>
        <dbReference type="ARBA" id="ARBA00004259"/>
    </source>
</evidence>
<gene>
    <name evidence="6" type="ORF">BN980_GECA06s00285g</name>
</gene>
<evidence type="ECO:0000256" key="5">
    <source>
        <dbReference type="SAM" id="MobiDB-lite"/>
    </source>
</evidence>
<dbReference type="EMBL" id="CCBN010000006">
    <property type="protein sequence ID" value="CDO53825.1"/>
    <property type="molecule type" value="Genomic_DNA"/>
</dbReference>
<keyword evidence="4" id="KW-0813">Transport</keyword>
<protein>
    <recommendedName>
        <fullName evidence="4">Nuclear pore protein</fullName>
    </recommendedName>
</protein>
<comment type="caution">
    <text evidence="6">The sequence shown here is derived from an EMBL/GenBank/DDBJ whole genome shotgun (WGS) entry which is preliminary data.</text>
</comment>
<keyword evidence="4" id="KW-0472">Membrane</keyword>
<keyword evidence="4" id="KW-0811">Translocation</keyword>
<keyword evidence="4" id="KW-0906">Nuclear pore complex</keyword>
<feature type="compositionally biased region" description="Low complexity" evidence="5">
    <location>
        <begin position="1"/>
        <end position="27"/>
    </location>
</feature>
<dbReference type="GO" id="GO:0006606">
    <property type="term" value="P:protein import into nucleus"/>
    <property type="evidence" value="ECO:0007669"/>
    <property type="project" value="TreeGrafter"/>
</dbReference>
<dbReference type="GO" id="GO:0005643">
    <property type="term" value="C:nuclear pore"/>
    <property type="evidence" value="ECO:0007669"/>
    <property type="project" value="UniProtKB-SubCell"/>
</dbReference>
<dbReference type="OrthoDB" id="1918363at2759"/>
<evidence type="ECO:0000313" key="7">
    <source>
        <dbReference type="Proteomes" id="UP000242525"/>
    </source>
</evidence>
<evidence type="ECO:0000256" key="2">
    <source>
        <dbReference type="ARBA" id="ARBA00010186"/>
    </source>
</evidence>
<dbReference type="GO" id="GO:0017056">
    <property type="term" value="F:structural constituent of nuclear pore"/>
    <property type="evidence" value="ECO:0007669"/>
    <property type="project" value="InterPro"/>
</dbReference>
<keyword evidence="4" id="KW-0509">mRNA transport</keyword>
<comment type="subcellular location">
    <subcellularLocation>
        <location evidence="1">Nucleus envelope</location>
    </subcellularLocation>
    <subcellularLocation>
        <location evidence="4">Nucleus</location>
        <location evidence="4">Nuclear pore complex</location>
    </subcellularLocation>
</comment>
<feature type="region of interest" description="Disordered" evidence="5">
    <location>
        <begin position="1"/>
        <end position="30"/>
    </location>
</feature>
<keyword evidence="3 4" id="KW-0539">Nucleus</keyword>
<name>A0A0J9XAH4_GEOCN</name>
<dbReference type="GO" id="GO:0016973">
    <property type="term" value="P:poly(A)+ mRNA export from nucleus"/>
    <property type="evidence" value="ECO:0007669"/>
    <property type="project" value="TreeGrafter"/>
</dbReference>